<gene>
    <name evidence="7" type="ORF">COX08_04325</name>
</gene>
<dbReference type="GO" id="GO:0008360">
    <property type="term" value="P:regulation of cell shape"/>
    <property type="evidence" value="ECO:0007669"/>
    <property type="project" value="UniProtKB-KW"/>
</dbReference>
<evidence type="ECO:0000256" key="3">
    <source>
        <dbReference type="ARBA" id="ARBA00022960"/>
    </source>
</evidence>
<evidence type="ECO:0000256" key="1">
    <source>
        <dbReference type="ARBA" id="ARBA00009943"/>
    </source>
</evidence>
<dbReference type="Proteomes" id="UP000229459">
    <property type="component" value="Unassembled WGS sequence"/>
</dbReference>
<evidence type="ECO:0000256" key="5">
    <source>
        <dbReference type="ARBA" id="ARBA00023315"/>
    </source>
</evidence>
<evidence type="ECO:0000313" key="7">
    <source>
        <dbReference type="EMBL" id="PIP52830.1"/>
    </source>
</evidence>
<dbReference type="SUPFAM" id="SSF55729">
    <property type="entry name" value="Acyl-CoA N-acyltransferases (Nat)"/>
    <property type="match status" value="2"/>
</dbReference>
<dbReference type="InterPro" id="IPR050644">
    <property type="entry name" value="PG_Glycine_Bridge_Synth"/>
</dbReference>
<evidence type="ECO:0000256" key="6">
    <source>
        <dbReference type="ARBA" id="ARBA00023316"/>
    </source>
</evidence>
<keyword evidence="5" id="KW-0012">Acyltransferase</keyword>
<dbReference type="EMBL" id="PCSR01000102">
    <property type="protein sequence ID" value="PIP52830.1"/>
    <property type="molecule type" value="Genomic_DNA"/>
</dbReference>
<accession>A0A2H0B6Z7</accession>
<keyword evidence="2" id="KW-0808">Transferase</keyword>
<dbReference type="PROSITE" id="PS51191">
    <property type="entry name" value="FEMABX"/>
    <property type="match status" value="1"/>
</dbReference>
<dbReference type="Gene3D" id="3.40.630.30">
    <property type="match status" value="2"/>
</dbReference>
<dbReference type="PANTHER" id="PTHR36174:SF1">
    <property type="entry name" value="LIPID II:GLYCINE GLYCYLTRANSFERASE"/>
    <property type="match status" value="1"/>
</dbReference>
<dbReference type="GO" id="GO:0016755">
    <property type="term" value="F:aminoacyltransferase activity"/>
    <property type="evidence" value="ECO:0007669"/>
    <property type="project" value="InterPro"/>
</dbReference>
<comment type="caution">
    <text evidence="7">The sequence shown here is derived from an EMBL/GenBank/DDBJ whole genome shotgun (WGS) entry which is preliminary data.</text>
</comment>
<evidence type="ECO:0000256" key="2">
    <source>
        <dbReference type="ARBA" id="ARBA00022679"/>
    </source>
</evidence>
<dbReference type="Pfam" id="PF02388">
    <property type="entry name" value="FemAB"/>
    <property type="match status" value="2"/>
</dbReference>
<dbReference type="AlphaFoldDB" id="A0A2H0B6Z7"/>
<dbReference type="InterPro" id="IPR016181">
    <property type="entry name" value="Acyl_CoA_acyltransferase"/>
</dbReference>
<keyword evidence="3" id="KW-0133">Cell shape</keyword>
<comment type="similarity">
    <text evidence="1">Belongs to the FemABX family.</text>
</comment>
<evidence type="ECO:0000313" key="8">
    <source>
        <dbReference type="Proteomes" id="UP000229459"/>
    </source>
</evidence>
<dbReference type="InterPro" id="IPR003447">
    <property type="entry name" value="FEMABX"/>
</dbReference>
<evidence type="ECO:0000256" key="4">
    <source>
        <dbReference type="ARBA" id="ARBA00022984"/>
    </source>
</evidence>
<keyword evidence="4" id="KW-0573">Peptidoglycan synthesis</keyword>
<dbReference type="PANTHER" id="PTHR36174">
    <property type="entry name" value="LIPID II:GLYCINE GLYCYLTRANSFERASE"/>
    <property type="match status" value="1"/>
</dbReference>
<proteinExistence type="inferred from homology"/>
<reference evidence="7 8" key="1">
    <citation type="submission" date="2017-09" db="EMBL/GenBank/DDBJ databases">
        <title>Depth-based differentiation of microbial function through sediment-hosted aquifers and enrichment of novel symbionts in the deep terrestrial subsurface.</title>
        <authorList>
            <person name="Probst A.J."/>
            <person name="Ladd B."/>
            <person name="Jarett J.K."/>
            <person name="Geller-Mcgrath D.E."/>
            <person name="Sieber C.M."/>
            <person name="Emerson J.B."/>
            <person name="Anantharaman K."/>
            <person name="Thomas B.C."/>
            <person name="Malmstrom R."/>
            <person name="Stieglmeier M."/>
            <person name="Klingl A."/>
            <person name="Woyke T."/>
            <person name="Ryan C.M."/>
            <person name="Banfield J.F."/>
        </authorList>
    </citation>
    <scope>NUCLEOTIDE SEQUENCE [LARGE SCALE GENOMIC DNA]</scope>
    <source>
        <strain evidence="7">CG23_combo_of_CG06-09_8_20_14_all_34_8</strain>
    </source>
</reference>
<organism evidence="7 8">
    <name type="scientific">Candidatus Beckwithbacteria bacterium CG23_combo_of_CG06-09_8_20_14_all_34_8</name>
    <dbReference type="NCBI Taxonomy" id="1974497"/>
    <lineage>
        <taxon>Bacteria</taxon>
        <taxon>Candidatus Beckwithiibacteriota</taxon>
    </lineage>
</organism>
<protein>
    <submittedName>
        <fullName evidence="7">Peptidoglycan bridge formation protein FemAB</fullName>
    </submittedName>
</protein>
<keyword evidence="6" id="KW-0961">Cell wall biogenesis/degradation</keyword>
<name>A0A2H0B6Z7_9BACT</name>
<dbReference type="GO" id="GO:0009252">
    <property type="term" value="P:peptidoglycan biosynthetic process"/>
    <property type="evidence" value="ECO:0007669"/>
    <property type="project" value="UniProtKB-KW"/>
</dbReference>
<dbReference type="GO" id="GO:0071555">
    <property type="term" value="P:cell wall organization"/>
    <property type="evidence" value="ECO:0007669"/>
    <property type="project" value="UniProtKB-KW"/>
</dbReference>
<sequence length="346" mass="40324">MLIREIRPEEQKQFNEIASHPLQTWQWGEFREKTGIEVVRLGMFDGSNLKAGYQITIHSLPKLPFSVAYMPKCPMPTENVVNALKELGIRKQIIYIKVEPNVYTQAQYYQQTPNIKKCEQEFSKMGFVKGRALFTKYSFVLDLKLTDQELLSKMKSKTRYNLNVAMKKGVVVSEDNSDAAFTDYLKLTFETTKRQGFYAHNKEYHQTMWETLKPSGMVHLLKAVYQGETLVSWILFVCNGVLYYPYGASSSKNRNVMASNLMMWEVIKFGKKIGCHKFDMWGSLGPNPNPHDSWIGFHRFKEGFSPDLMEFLGSYDIVINQPMYKLYNIADNLRWKYLKLRAKLPF</sequence>